<dbReference type="PANTHER" id="PTHR44145">
    <property type="entry name" value="DNAJ HOMOLOG SUBFAMILY A MEMBER 3, MITOCHONDRIAL"/>
    <property type="match status" value="1"/>
</dbReference>
<keyword evidence="2" id="KW-0812">Transmembrane</keyword>
<evidence type="ECO:0000256" key="1">
    <source>
        <dbReference type="ARBA" id="ARBA00023186"/>
    </source>
</evidence>
<dbReference type="CDD" id="cd06257">
    <property type="entry name" value="DnaJ"/>
    <property type="match status" value="1"/>
</dbReference>
<accession>M3JS48</accession>
<dbReference type="Pfam" id="PF00226">
    <property type="entry name" value="DnaJ"/>
    <property type="match status" value="1"/>
</dbReference>
<feature type="domain" description="J" evidence="3">
    <location>
        <begin position="50"/>
        <end position="131"/>
    </location>
</feature>
<dbReference type="PROSITE" id="PS00636">
    <property type="entry name" value="DNAJ_1"/>
    <property type="match status" value="1"/>
</dbReference>
<comment type="caution">
    <text evidence="4">The sequence shown here is derived from an EMBL/GenBank/DDBJ whole genome shotgun (WGS) entry which is preliminary data.</text>
</comment>
<proteinExistence type="predicted"/>
<keyword evidence="5" id="KW-1185">Reference proteome</keyword>
<sequence>MLTSIIRKSSINHLRPCFLVSHYATAASEGPEDHHKRLDLHDWPKSKNPTPYEIFGISSNEMGISTLELNKILKKKYFAFVKIYHPDTSLSILHDGVELSPEMKRKRFDMIQEAYDILKNPRRRVSYNRYHTTSWEQQGRYRGGGEQWNQESFDAYRRANAHRTRYNFDNDEQFWQAGTWQDYYQMKYKRPPPTKEEFEKNKYKILAGVLLVGALGFGLQIMGAIDRTNQYLLESHRINLKTMRDLNDSYDNYGEGHTEADTLRRFLVNRRSTMKSKQHEDDIEKEPEPDDDELLRRFAVKRVQRWDRDDSSGLDD</sequence>
<evidence type="ECO:0000259" key="3">
    <source>
        <dbReference type="PROSITE" id="PS50076"/>
    </source>
</evidence>
<name>M3JS48_CANMX</name>
<reference evidence="4 5" key="1">
    <citation type="submission" date="2013-02" db="EMBL/GenBank/DDBJ databases">
        <title>Genome sequence of Candida maltosa Xu316, a potential industrial strain for xylitol and ethanol production.</title>
        <authorList>
            <person name="Yu J."/>
            <person name="Wang Q."/>
            <person name="Geng X."/>
            <person name="Bao W."/>
            <person name="He P."/>
            <person name="Cai J."/>
        </authorList>
    </citation>
    <scope>NUCLEOTIDE SEQUENCE [LARGE SCALE GENOMIC DNA]</scope>
    <source>
        <strain evidence="5">Xu316</strain>
    </source>
</reference>
<dbReference type="Proteomes" id="UP000011777">
    <property type="component" value="Unassembled WGS sequence"/>
</dbReference>
<dbReference type="InterPro" id="IPR001623">
    <property type="entry name" value="DnaJ_domain"/>
</dbReference>
<feature type="transmembrane region" description="Helical" evidence="2">
    <location>
        <begin position="205"/>
        <end position="225"/>
    </location>
</feature>
<keyword evidence="2" id="KW-0472">Membrane</keyword>
<gene>
    <name evidence="4" type="ORF">G210_4218</name>
</gene>
<dbReference type="OMA" id="NAGTWED"/>
<dbReference type="SMART" id="SM00271">
    <property type="entry name" value="DnaJ"/>
    <property type="match status" value="1"/>
</dbReference>
<dbReference type="InterPro" id="IPR018253">
    <property type="entry name" value="DnaJ_domain_CS"/>
</dbReference>
<dbReference type="InterPro" id="IPR051938">
    <property type="entry name" value="Apopto_cytoskel_mod"/>
</dbReference>
<dbReference type="HOGENOM" id="CLU_927848_0_0_1"/>
<dbReference type="Gene3D" id="1.10.287.110">
    <property type="entry name" value="DnaJ domain"/>
    <property type="match status" value="1"/>
</dbReference>
<evidence type="ECO:0000256" key="2">
    <source>
        <dbReference type="SAM" id="Phobius"/>
    </source>
</evidence>
<organism evidence="4 5">
    <name type="scientific">Candida maltosa (strain Xu316)</name>
    <name type="common">Yeast</name>
    <dbReference type="NCBI Taxonomy" id="1245528"/>
    <lineage>
        <taxon>Eukaryota</taxon>
        <taxon>Fungi</taxon>
        <taxon>Dikarya</taxon>
        <taxon>Ascomycota</taxon>
        <taxon>Saccharomycotina</taxon>
        <taxon>Pichiomycetes</taxon>
        <taxon>Debaryomycetaceae</taxon>
        <taxon>Candida/Lodderomyces clade</taxon>
        <taxon>Candida</taxon>
    </lineage>
</organism>
<dbReference type="EMBL" id="AOGT01002420">
    <property type="protein sequence ID" value="EMG45595.1"/>
    <property type="molecule type" value="Genomic_DNA"/>
</dbReference>
<dbReference type="SUPFAM" id="SSF46565">
    <property type="entry name" value="Chaperone J-domain"/>
    <property type="match status" value="1"/>
</dbReference>
<dbReference type="OrthoDB" id="445556at2759"/>
<evidence type="ECO:0000313" key="4">
    <source>
        <dbReference type="EMBL" id="EMG45595.1"/>
    </source>
</evidence>
<protein>
    <submittedName>
        <fullName evidence="4">DNAJ-like HSP40 co-chaperone, putative</fullName>
    </submittedName>
</protein>
<keyword evidence="1" id="KW-0143">Chaperone</keyword>
<dbReference type="PANTHER" id="PTHR44145:SF3">
    <property type="entry name" value="DNAJ HOMOLOG SUBFAMILY A MEMBER 3, MITOCHONDRIAL"/>
    <property type="match status" value="1"/>
</dbReference>
<dbReference type="PROSITE" id="PS50076">
    <property type="entry name" value="DNAJ_2"/>
    <property type="match status" value="1"/>
</dbReference>
<keyword evidence="2" id="KW-1133">Transmembrane helix</keyword>
<dbReference type="InterPro" id="IPR036869">
    <property type="entry name" value="J_dom_sf"/>
</dbReference>
<dbReference type="AlphaFoldDB" id="M3JS48"/>
<evidence type="ECO:0000313" key="5">
    <source>
        <dbReference type="Proteomes" id="UP000011777"/>
    </source>
</evidence>
<dbReference type="STRING" id="1245528.M3JS48"/>
<dbReference type="eggNOG" id="ENOG502RYTK">
    <property type="taxonomic scope" value="Eukaryota"/>
</dbReference>